<comment type="pathway">
    <text evidence="3 13">Cofactor biosynthesis; riboflavin biosynthesis; 5-amino-6-(D-ribitylamino)uracil from GTP: step 1/4.</text>
</comment>
<evidence type="ECO:0000256" key="12">
    <source>
        <dbReference type="ARBA" id="ARBA00049295"/>
    </source>
</evidence>
<dbReference type="InterPro" id="IPR036144">
    <property type="entry name" value="RibA-like_sf"/>
</dbReference>
<feature type="binding site" evidence="13">
    <location>
        <position position="273"/>
    </location>
    <ligand>
        <name>GTP</name>
        <dbReference type="ChEBI" id="CHEBI:37565"/>
    </ligand>
</feature>
<dbReference type="UniPathway" id="UPA00275">
    <property type="reaction ID" value="UER00400"/>
</dbReference>
<dbReference type="GO" id="GO:0009231">
    <property type="term" value="P:riboflavin biosynthetic process"/>
    <property type="evidence" value="ECO:0007669"/>
    <property type="project" value="UniProtKB-UniRule"/>
</dbReference>
<dbReference type="Gene3D" id="1.10.357.40">
    <property type="entry name" value="YbiA-like"/>
    <property type="match status" value="1"/>
</dbReference>
<evidence type="ECO:0000313" key="17">
    <source>
        <dbReference type="Proteomes" id="UP000192726"/>
    </source>
</evidence>
<evidence type="ECO:0000259" key="15">
    <source>
        <dbReference type="Pfam" id="PF08719"/>
    </source>
</evidence>
<evidence type="ECO:0000256" key="7">
    <source>
        <dbReference type="ARBA" id="ARBA00022741"/>
    </source>
</evidence>
<comment type="catalytic activity">
    <reaction evidence="2">
        <text>2,5-diamino-6-hydroxy-4-(5-phosphoribosylamino)-pyrimidine + H2O = 2,5,6-triamino-4-hydroxypyrimidine + D-ribose 5-phosphate</text>
        <dbReference type="Rhea" id="RHEA:23436"/>
        <dbReference type="ChEBI" id="CHEBI:15377"/>
        <dbReference type="ChEBI" id="CHEBI:58614"/>
        <dbReference type="ChEBI" id="CHEBI:78346"/>
        <dbReference type="ChEBI" id="CHEBI:137796"/>
    </reaction>
</comment>
<evidence type="ECO:0000256" key="8">
    <source>
        <dbReference type="ARBA" id="ARBA00022801"/>
    </source>
</evidence>
<evidence type="ECO:0000256" key="5">
    <source>
        <dbReference type="ARBA" id="ARBA00022619"/>
    </source>
</evidence>
<feature type="domain" description="NADAR" evidence="15">
    <location>
        <begin position="54"/>
        <end position="181"/>
    </location>
</feature>
<dbReference type="Proteomes" id="UP000192726">
    <property type="component" value="Chromosome"/>
</dbReference>
<feature type="binding site" evidence="13">
    <location>
        <position position="268"/>
    </location>
    <ligand>
        <name>Zn(2+)</name>
        <dbReference type="ChEBI" id="CHEBI:29105"/>
        <note>catalytic</note>
    </ligand>
</feature>
<evidence type="ECO:0000256" key="4">
    <source>
        <dbReference type="ARBA" id="ARBA00005520"/>
    </source>
</evidence>
<feature type="active site" description="Proton acceptor" evidence="13">
    <location>
        <position position="331"/>
    </location>
</feature>
<comment type="function">
    <text evidence="11 13">Catalyzes the conversion of GTP to 2,5-diamino-6-ribosylamino-4(3H)-pyrimidinone 5'-phosphate (DARP), formate and pyrophosphate.</text>
</comment>
<dbReference type="GO" id="GO:0008270">
    <property type="term" value="F:zinc ion binding"/>
    <property type="evidence" value="ECO:0007669"/>
    <property type="project" value="UniProtKB-UniRule"/>
</dbReference>
<feature type="binding site" evidence="13">
    <location>
        <position position="359"/>
    </location>
    <ligand>
        <name>GTP</name>
        <dbReference type="ChEBI" id="CHEBI:37565"/>
    </ligand>
</feature>
<evidence type="ECO:0000256" key="6">
    <source>
        <dbReference type="ARBA" id="ARBA00022723"/>
    </source>
</evidence>
<dbReference type="InterPro" id="IPR000926">
    <property type="entry name" value="RibA"/>
</dbReference>
<gene>
    <name evidence="13" type="primary">ribA</name>
    <name evidence="16" type="ORF">B1H19_31135</name>
</gene>
<evidence type="ECO:0000256" key="3">
    <source>
        <dbReference type="ARBA" id="ARBA00004853"/>
    </source>
</evidence>
<dbReference type="SUPFAM" id="SSF143990">
    <property type="entry name" value="YbiA-like"/>
    <property type="match status" value="1"/>
</dbReference>
<keyword evidence="5 13" id="KW-0686">Riboflavin biosynthesis</keyword>
<evidence type="ECO:0000256" key="9">
    <source>
        <dbReference type="ARBA" id="ARBA00022833"/>
    </source>
</evidence>
<keyword evidence="6 13" id="KW-0479">Metal-binding</keyword>
<organism evidence="16 17">
    <name type="scientific">Streptomyces gilvosporeus</name>
    <dbReference type="NCBI Taxonomy" id="553510"/>
    <lineage>
        <taxon>Bacteria</taxon>
        <taxon>Bacillati</taxon>
        <taxon>Actinomycetota</taxon>
        <taxon>Actinomycetes</taxon>
        <taxon>Kitasatosporales</taxon>
        <taxon>Streptomycetaceae</taxon>
        <taxon>Streptomyces</taxon>
    </lineage>
</organism>
<dbReference type="EC" id="3.5.4.25" evidence="13"/>
<keyword evidence="17" id="KW-1185">Reference proteome</keyword>
<accession>A0A1V0TYM8</accession>
<dbReference type="GO" id="GO:0005829">
    <property type="term" value="C:cytosol"/>
    <property type="evidence" value="ECO:0007669"/>
    <property type="project" value="TreeGrafter"/>
</dbReference>
<sequence>MINARTCVRRNRRVSRRETASARCRVSERPTARRGGMSAVAIPTVINDFSGEWAFLSNYYPVVVEFEGVFYPSVEHAYQAAKSTDPEIRDRIRSTLDPDRAKELGRAHLDRPDWDDAKVPVMRQVVAAKFSGPYFSEKLLESGEARLVEGNAWGDTFWGECEGVGENVMGQILMDLRDELREGRAGFGDSPCSGADSVSDQCGCKGLSRVVDTKLRMQTGEMLAIGYVDPTGEEHVALVAGGVSGKEEVLVRVHSECFTGDVLDSLRCDCGEQLRMSMAEINRAGAGVVIYLRGHEGRGIGLMAKLRAYRIQDAQRLDTVDANLALGLPVDARDYSVAAAILDDLGVRSIRLLTNNPAKTTGLSDLGVKIAGRVPLLVQPGATNRQYLVSKRDRMGHELPDFWETPDVMA</sequence>
<evidence type="ECO:0000256" key="2">
    <source>
        <dbReference type="ARBA" id="ARBA00000751"/>
    </source>
</evidence>
<dbReference type="PANTHER" id="PTHR21327:SF18">
    <property type="entry name" value="3,4-DIHYDROXY-2-BUTANONE 4-PHOSPHATE SYNTHASE"/>
    <property type="match status" value="1"/>
</dbReference>
<evidence type="ECO:0000256" key="10">
    <source>
        <dbReference type="ARBA" id="ARBA00023134"/>
    </source>
</evidence>
<protein>
    <recommendedName>
        <fullName evidence="13">GTP cyclohydrolase-2</fullName>
        <ecNumber evidence="13">3.5.4.25</ecNumber>
    </recommendedName>
    <alternativeName>
        <fullName evidence="13">GTP cyclohydrolase II</fullName>
    </alternativeName>
</protein>
<dbReference type="AlphaFoldDB" id="A0A1V0TYM8"/>
<dbReference type="InterPro" id="IPR032677">
    <property type="entry name" value="GTP_cyclohydro_II"/>
</dbReference>
<feature type="binding site" evidence="13">
    <location>
        <begin position="296"/>
        <end position="298"/>
    </location>
    <ligand>
        <name>GTP</name>
        <dbReference type="ChEBI" id="CHEBI:37565"/>
    </ligand>
</feature>
<dbReference type="CDD" id="cd00641">
    <property type="entry name" value="GTP_cyclohydro2"/>
    <property type="match status" value="1"/>
</dbReference>
<evidence type="ECO:0000256" key="1">
    <source>
        <dbReference type="ARBA" id="ARBA00000022"/>
    </source>
</evidence>
<dbReference type="STRING" id="553510.B1H19_31135"/>
<dbReference type="GO" id="GO:0003935">
    <property type="term" value="F:GTP cyclohydrolase II activity"/>
    <property type="evidence" value="ECO:0007669"/>
    <property type="project" value="UniProtKB-UniRule"/>
</dbReference>
<feature type="active site" description="Nucleophile" evidence="13">
    <location>
        <position position="333"/>
    </location>
</feature>
<dbReference type="Pfam" id="PF00925">
    <property type="entry name" value="GTP_cyclohydro2"/>
    <property type="match status" value="1"/>
</dbReference>
<reference evidence="16 17" key="1">
    <citation type="submission" date="2017-04" db="EMBL/GenBank/DDBJ databases">
        <title>Complete Genome Sequence of Streptomyces gilvosporeus F607, a Capable Producer of Natamycin.</title>
        <authorList>
            <person name="Zong G."/>
            <person name="Zhong C."/>
            <person name="Fu J."/>
            <person name="Qin R."/>
            <person name="Cao G."/>
        </authorList>
    </citation>
    <scope>NUCLEOTIDE SEQUENCE [LARGE SCALE GENOMIC DNA]</scope>
    <source>
        <strain evidence="16 17">F607</strain>
    </source>
</reference>
<evidence type="ECO:0000313" key="16">
    <source>
        <dbReference type="EMBL" id="ARF58046.1"/>
    </source>
</evidence>
<keyword evidence="10 13" id="KW-0342">GTP-binding</keyword>
<dbReference type="InterPro" id="IPR012816">
    <property type="entry name" value="NADAR"/>
</dbReference>
<evidence type="ECO:0000256" key="11">
    <source>
        <dbReference type="ARBA" id="ARBA00043932"/>
    </source>
</evidence>
<feature type="binding site" evidence="13">
    <location>
        <begin position="252"/>
        <end position="256"/>
    </location>
    <ligand>
        <name>GTP</name>
        <dbReference type="ChEBI" id="CHEBI:37565"/>
    </ligand>
</feature>
<dbReference type="SUPFAM" id="SSF142695">
    <property type="entry name" value="RibA-like"/>
    <property type="match status" value="1"/>
</dbReference>
<keyword evidence="7 13" id="KW-0547">Nucleotide-binding</keyword>
<feature type="binding site" evidence="13">
    <location>
        <position position="257"/>
    </location>
    <ligand>
        <name>Zn(2+)</name>
        <dbReference type="ChEBI" id="CHEBI:29105"/>
        <note>catalytic</note>
    </ligand>
</feature>
<feature type="binding site" evidence="13">
    <location>
        <position position="354"/>
    </location>
    <ligand>
        <name>GTP</name>
        <dbReference type="ChEBI" id="CHEBI:37565"/>
    </ligand>
</feature>
<proteinExistence type="inferred from homology"/>
<comment type="cofactor">
    <cofactor evidence="13">
        <name>Zn(2+)</name>
        <dbReference type="ChEBI" id="CHEBI:29105"/>
    </cofactor>
    <text evidence="13">Binds 1 zinc ion per subunit.</text>
</comment>
<dbReference type="InterPro" id="IPR037238">
    <property type="entry name" value="YbiA-like_sf"/>
</dbReference>
<feature type="domain" description="GTP cyclohydrolase II" evidence="14">
    <location>
        <begin position="209"/>
        <end position="375"/>
    </location>
</feature>
<dbReference type="Gene3D" id="3.40.50.10990">
    <property type="entry name" value="GTP cyclohydrolase II"/>
    <property type="match status" value="1"/>
</dbReference>
<dbReference type="KEGG" id="sgv:B1H19_31135"/>
<dbReference type="GO" id="GO:0005525">
    <property type="term" value="F:GTP binding"/>
    <property type="evidence" value="ECO:0007669"/>
    <property type="project" value="UniProtKB-KW"/>
</dbReference>
<dbReference type="NCBIfam" id="TIGR00505">
    <property type="entry name" value="ribA"/>
    <property type="match status" value="1"/>
</dbReference>
<evidence type="ECO:0000256" key="13">
    <source>
        <dbReference type="HAMAP-Rule" id="MF_00179"/>
    </source>
</evidence>
<dbReference type="PANTHER" id="PTHR21327">
    <property type="entry name" value="GTP CYCLOHYDROLASE II-RELATED"/>
    <property type="match status" value="1"/>
</dbReference>
<dbReference type="CDD" id="cd15457">
    <property type="entry name" value="NADAR"/>
    <property type="match status" value="1"/>
</dbReference>
<comment type="similarity">
    <text evidence="4">In the N-terminal section; belongs to the DHBP synthase family.</text>
</comment>
<evidence type="ECO:0000259" key="14">
    <source>
        <dbReference type="Pfam" id="PF00925"/>
    </source>
</evidence>
<feature type="binding site" evidence="13">
    <location>
        <position position="270"/>
    </location>
    <ligand>
        <name>Zn(2+)</name>
        <dbReference type="ChEBI" id="CHEBI:29105"/>
        <note>catalytic</note>
    </ligand>
</feature>
<dbReference type="EMBL" id="CP020569">
    <property type="protein sequence ID" value="ARF58046.1"/>
    <property type="molecule type" value="Genomic_DNA"/>
</dbReference>
<comment type="catalytic activity">
    <reaction evidence="1">
        <text>5-amino-6-(5-phospho-D-ribosylamino)uracil + H2O = 5,6-diaminouracil + D-ribose 5-phosphate</text>
        <dbReference type="Rhea" id="RHEA:55020"/>
        <dbReference type="ChEBI" id="CHEBI:15377"/>
        <dbReference type="ChEBI" id="CHEBI:46252"/>
        <dbReference type="ChEBI" id="CHEBI:58453"/>
        <dbReference type="ChEBI" id="CHEBI:78346"/>
    </reaction>
</comment>
<keyword evidence="8 13" id="KW-0378">Hydrolase</keyword>
<name>A0A1V0TYM8_9ACTN</name>
<feature type="binding site" evidence="13">
    <location>
        <position position="319"/>
    </location>
    <ligand>
        <name>GTP</name>
        <dbReference type="ChEBI" id="CHEBI:37565"/>
    </ligand>
</feature>
<dbReference type="HAMAP" id="MF_00179">
    <property type="entry name" value="RibA"/>
    <property type="match status" value="1"/>
</dbReference>
<comment type="similarity">
    <text evidence="13">Belongs to the GTP cyclohydrolase II family.</text>
</comment>
<keyword evidence="9 13" id="KW-0862">Zinc</keyword>
<dbReference type="NCBIfam" id="NF001591">
    <property type="entry name" value="PRK00393.1"/>
    <property type="match status" value="1"/>
</dbReference>
<dbReference type="Pfam" id="PF08719">
    <property type="entry name" value="NADAR"/>
    <property type="match status" value="1"/>
</dbReference>
<dbReference type="FunFam" id="3.40.50.10990:FF:000001">
    <property type="entry name" value="Riboflavin biosynthesis protein RibBA"/>
    <property type="match status" value="1"/>
</dbReference>
<comment type="catalytic activity">
    <reaction evidence="12 13">
        <text>GTP + 4 H2O = 2,5-diamino-6-hydroxy-4-(5-phosphoribosylamino)-pyrimidine + formate + 2 phosphate + 3 H(+)</text>
        <dbReference type="Rhea" id="RHEA:23704"/>
        <dbReference type="ChEBI" id="CHEBI:15377"/>
        <dbReference type="ChEBI" id="CHEBI:15378"/>
        <dbReference type="ChEBI" id="CHEBI:15740"/>
        <dbReference type="ChEBI" id="CHEBI:37565"/>
        <dbReference type="ChEBI" id="CHEBI:43474"/>
        <dbReference type="ChEBI" id="CHEBI:58614"/>
        <dbReference type="EC" id="3.5.4.25"/>
    </reaction>
</comment>